<reference evidence="1" key="1">
    <citation type="journal article" date="2021" name="Proc. Natl. Acad. Sci. U.S.A.">
        <title>A Catalog of Tens of Thousands of Viruses from Human Metagenomes Reveals Hidden Associations with Chronic Diseases.</title>
        <authorList>
            <person name="Tisza M.J."/>
            <person name="Buck C.B."/>
        </authorList>
    </citation>
    <scope>NUCLEOTIDE SEQUENCE</scope>
    <source>
        <strain evidence="1">Ctxc31</strain>
    </source>
</reference>
<name>A0A8S5MMA9_9CAUD</name>
<evidence type="ECO:0000313" key="1">
    <source>
        <dbReference type="EMBL" id="DAD83517.1"/>
    </source>
</evidence>
<protein>
    <submittedName>
        <fullName evidence="1">Uncharacterized protein</fullName>
    </submittedName>
</protein>
<sequence>MKYLLKNANLTGITKFLNDNFSKKDSNERFNPRDVLGYINRGKLPEYLGGNKIVEVEQQNCSVKLYNIQNNEDK</sequence>
<proteinExistence type="predicted"/>
<dbReference type="EMBL" id="BK014938">
    <property type="protein sequence ID" value="DAD83517.1"/>
    <property type="molecule type" value="Genomic_DNA"/>
</dbReference>
<accession>A0A8S5MMA9</accession>
<organism evidence="1">
    <name type="scientific">Siphoviridae sp. ctxc31</name>
    <dbReference type="NCBI Taxonomy" id="2826520"/>
    <lineage>
        <taxon>Viruses</taxon>
        <taxon>Duplodnaviria</taxon>
        <taxon>Heunggongvirae</taxon>
        <taxon>Uroviricota</taxon>
        <taxon>Caudoviricetes</taxon>
    </lineage>
</organism>